<dbReference type="HOGENOM" id="CLU_2959716_0_0_6"/>
<evidence type="ECO:0000313" key="2">
    <source>
        <dbReference type="Proteomes" id="UP000002675"/>
    </source>
</evidence>
<dbReference type="KEGG" id="vvy:VV1160"/>
<accession>Q7MMB1</accession>
<evidence type="ECO:0000313" key="1">
    <source>
        <dbReference type="EMBL" id="BAC93925.1"/>
    </source>
</evidence>
<name>Q7MMB1_VIBVY</name>
<dbReference type="Proteomes" id="UP000002675">
    <property type="component" value="Chromosome I"/>
</dbReference>
<protein>
    <submittedName>
        <fullName evidence="1">Uncharacterized protein</fullName>
    </submittedName>
</protein>
<proteinExistence type="predicted"/>
<dbReference type="EMBL" id="BA000037">
    <property type="protein sequence ID" value="BAC93925.1"/>
    <property type="molecule type" value="Genomic_DNA"/>
</dbReference>
<organism evidence="1 2">
    <name type="scientific">Vibrio vulnificus (strain YJ016)</name>
    <dbReference type="NCBI Taxonomy" id="196600"/>
    <lineage>
        <taxon>Bacteria</taxon>
        <taxon>Pseudomonadati</taxon>
        <taxon>Pseudomonadota</taxon>
        <taxon>Gammaproteobacteria</taxon>
        <taxon>Vibrionales</taxon>
        <taxon>Vibrionaceae</taxon>
        <taxon>Vibrio</taxon>
    </lineage>
</organism>
<sequence length="59" mass="6856">MICLRFEERQDVKASSVVLPTNTVITPKKKIKVANQFYWFATILLLAKANASHFSKRRF</sequence>
<dbReference type="AlphaFoldDB" id="Q7MMB1"/>
<reference evidence="1 2" key="1">
    <citation type="journal article" date="2003" name="Genome Res.">
        <title>Comparative genome analysis of Vibrio vulnificus, a marine pathogen.</title>
        <authorList>
            <person name="Chen C.Y."/>
            <person name="Wu K.M."/>
            <person name="Chang Y.C."/>
            <person name="Chang C.H."/>
            <person name="Tsai H.C."/>
            <person name="Liao T.L."/>
            <person name="Liu Y.M."/>
            <person name="Chen H.J."/>
            <person name="Shen A.B."/>
            <person name="Li J.C."/>
            <person name="Su T.L."/>
            <person name="Shao C.P."/>
            <person name="Lee C.T."/>
            <person name="Hor L.I."/>
            <person name="Tsai S.F."/>
        </authorList>
    </citation>
    <scope>NUCLEOTIDE SEQUENCE [LARGE SCALE GENOMIC DNA]</scope>
    <source>
        <strain evidence="1 2">YJ016</strain>
    </source>
</reference>
<gene>
    <name evidence="1" type="ordered locus">VV1160</name>
</gene>